<evidence type="ECO:0000256" key="3">
    <source>
        <dbReference type="ARBA" id="ARBA00023274"/>
    </source>
</evidence>
<comment type="similarity">
    <text evidence="1 4">Belongs to the universal ribosomal protein uL23 family.</text>
</comment>
<keyword evidence="6" id="KW-1185">Reference proteome</keyword>
<dbReference type="GO" id="GO:0005840">
    <property type="term" value="C:ribosome"/>
    <property type="evidence" value="ECO:0007669"/>
    <property type="project" value="UniProtKB-KW"/>
</dbReference>
<evidence type="ECO:0000256" key="4">
    <source>
        <dbReference type="HAMAP-Rule" id="MF_01369"/>
    </source>
</evidence>
<protein>
    <recommendedName>
        <fullName evidence="4">Large ribosomal subunit protein uL23</fullName>
    </recommendedName>
</protein>
<dbReference type="GO" id="GO:1990904">
    <property type="term" value="C:ribonucleoprotein complex"/>
    <property type="evidence" value="ECO:0007669"/>
    <property type="project" value="UniProtKB-KW"/>
</dbReference>
<keyword evidence="4" id="KW-0694">RNA-binding</keyword>
<keyword evidence="3 4" id="KW-0687">Ribonucleoprotein</keyword>
<dbReference type="Gene3D" id="3.30.70.330">
    <property type="match status" value="1"/>
</dbReference>
<dbReference type="InterPro" id="IPR013025">
    <property type="entry name" value="Ribosomal_uL23-like"/>
</dbReference>
<organism evidence="5 6">
    <name type="scientific">Fodinibius roseus</name>
    <dbReference type="NCBI Taxonomy" id="1194090"/>
    <lineage>
        <taxon>Bacteria</taxon>
        <taxon>Pseudomonadati</taxon>
        <taxon>Balneolota</taxon>
        <taxon>Balneolia</taxon>
        <taxon>Balneolales</taxon>
        <taxon>Balneolaceae</taxon>
        <taxon>Fodinibius</taxon>
    </lineage>
</organism>
<evidence type="ECO:0000313" key="6">
    <source>
        <dbReference type="Proteomes" id="UP000184041"/>
    </source>
</evidence>
<dbReference type="SUPFAM" id="SSF54189">
    <property type="entry name" value="Ribosomal proteins S24e, L23 and L15e"/>
    <property type="match status" value="1"/>
</dbReference>
<name>A0A1M5LLG4_9BACT</name>
<dbReference type="EMBL" id="FQUS01000043">
    <property type="protein sequence ID" value="SHG65720.1"/>
    <property type="molecule type" value="Genomic_DNA"/>
</dbReference>
<dbReference type="PANTHER" id="PTHR11620">
    <property type="entry name" value="60S RIBOSOMAL PROTEIN L23A"/>
    <property type="match status" value="1"/>
</dbReference>
<dbReference type="HAMAP" id="MF_01369_B">
    <property type="entry name" value="Ribosomal_uL23_B"/>
    <property type="match status" value="1"/>
</dbReference>
<proteinExistence type="inferred from homology"/>
<dbReference type="RefSeq" id="WP_073068584.1">
    <property type="nucleotide sequence ID" value="NZ_FQUS01000043.1"/>
</dbReference>
<evidence type="ECO:0000313" key="5">
    <source>
        <dbReference type="EMBL" id="SHG65720.1"/>
    </source>
</evidence>
<comment type="function">
    <text evidence="4">One of the early assembly proteins it binds 23S rRNA. One of the proteins that surrounds the polypeptide exit tunnel on the outside of the ribosome. Forms the main docking site for trigger factor binding to the ribosome.</text>
</comment>
<evidence type="ECO:0000256" key="2">
    <source>
        <dbReference type="ARBA" id="ARBA00022980"/>
    </source>
</evidence>
<dbReference type="InterPro" id="IPR012678">
    <property type="entry name" value="Ribosomal_uL23/eL15/eS24_sf"/>
</dbReference>
<evidence type="ECO:0000256" key="1">
    <source>
        <dbReference type="ARBA" id="ARBA00006700"/>
    </source>
</evidence>
<accession>A0A1M5LLG4</accession>
<dbReference type="GO" id="GO:0019843">
    <property type="term" value="F:rRNA binding"/>
    <property type="evidence" value="ECO:0007669"/>
    <property type="project" value="UniProtKB-UniRule"/>
</dbReference>
<dbReference type="InterPro" id="IPR012677">
    <property type="entry name" value="Nucleotide-bd_a/b_plait_sf"/>
</dbReference>
<gene>
    <name evidence="4" type="primary">rplW</name>
    <name evidence="5" type="ORF">SAMN05443144_1435</name>
</gene>
<dbReference type="STRING" id="1194090.SAMN05443144_1435"/>
<sequence length="96" mass="11008">MSEVLKKPLITEKLTRLQAEGKYAFKVDKYASKPEIKKAVQQRYPEVKVGKVNTMIMPSKPKGRFTQSGYIEGRAKVWKKAIVTLKEGEIDFFSEI</sequence>
<dbReference type="NCBIfam" id="NF004363">
    <property type="entry name" value="PRK05738.2-4"/>
    <property type="match status" value="1"/>
</dbReference>
<keyword evidence="2 4" id="KW-0689">Ribosomal protein</keyword>
<reference evidence="5 6" key="1">
    <citation type="submission" date="2016-11" db="EMBL/GenBank/DDBJ databases">
        <authorList>
            <person name="Jaros S."/>
            <person name="Januszkiewicz K."/>
            <person name="Wedrychowicz H."/>
        </authorList>
    </citation>
    <scope>NUCLEOTIDE SEQUENCE [LARGE SCALE GENOMIC DNA]</scope>
    <source>
        <strain evidence="5 6">DSM 21986</strain>
    </source>
</reference>
<dbReference type="Proteomes" id="UP000184041">
    <property type="component" value="Unassembled WGS sequence"/>
</dbReference>
<comment type="subunit">
    <text evidence="4">Part of the 50S ribosomal subunit. Contacts protein L29, and trigger factor when it is bound to the ribosome.</text>
</comment>
<dbReference type="OrthoDB" id="9797862at2"/>
<dbReference type="AlphaFoldDB" id="A0A1M5LLG4"/>
<dbReference type="GO" id="GO:0003735">
    <property type="term" value="F:structural constituent of ribosome"/>
    <property type="evidence" value="ECO:0007669"/>
    <property type="project" value="InterPro"/>
</dbReference>
<dbReference type="GO" id="GO:0006412">
    <property type="term" value="P:translation"/>
    <property type="evidence" value="ECO:0007669"/>
    <property type="project" value="UniProtKB-UniRule"/>
</dbReference>
<keyword evidence="4" id="KW-0699">rRNA-binding</keyword>
<dbReference type="Pfam" id="PF00276">
    <property type="entry name" value="Ribosomal_L23"/>
    <property type="match status" value="1"/>
</dbReference>